<evidence type="ECO:0000259" key="1">
    <source>
        <dbReference type="Pfam" id="PF01918"/>
    </source>
</evidence>
<evidence type="ECO:0000313" key="2">
    <source>
        <dbReference type="EMBL" id="GAU18894.1"/>
    </source>
</evidence>
<dbReference type="AlphaFoldDB" id="A0A2Z6LMI2"/>
<dbReference type="SUPFAM" id="SSF82704">
    <property type="entry name" value="AlbA-like"/>
    <property type="match status" value="1"/>
</dbReference>
<dbReference type="InterPro" id="IPR002775">
    <property type="entry name" value="DNA/RNA-bd_Alba-like"/>
</dbReference>
<dbReference type="GO" id="GO:0005634">
    <property type="term" value="C:nucleus"/>
    <property type="evidence" value="ECO:0007669"/>
    <property type="project" value="TreeGrafter"/>
</dbReference>
<dbReference type="PANTHER" id="PTHR31947:SF18">
    <property type="entry name" value="ALBA DNA_RNA-BINDING PROTEIN"/>
    <property type="match status" value="1"/>
</dbReference>
<dbReference type="InterPro" id="IPR036882">
    <property type="entry name" value="Alba-like_dom_sf"/>
</dbReference>
<protein>
    <recommendedName>
        <fullName evidence="1">DNA/RNA-binding protein Alba-like domain-containing protein</fullName>
    </recommendedName>
</protein>
<accession>A0A2Z6LMI2</accession>
<dbReference type="Proteomes" id="UP000242715">
    <property type="component" value="Unassembled WGS sequence"/>
</dbReference>
<gene>
    <name evidence="2" type="ORF">TSUD_228840</name>
</gene>
<name>A0A2Z6LMI2_TRISU</name>
<reference evidence="3" key="1">
    <citation type="journal article" date="2017" name="Front. Plant Sci.">
        <title>Climate Clever Clovers: New Paradigm to Reduce the Environmental Footprint of Ruminants by Breeding Low Methanogenic Forages Utilizing Haplotype Variation.</title>
        <authorList>
            <person name="Kaur P."/>
            <person name="Appels R."/>
            <person name="Bayer P.E."/>
            <person name="Keeble-Gagnere G."/>
            <person name="Wang J."/>
            <person name="Hirakawa H."/>
            <person name="Shirasawa K."/>
            <person name="Vercoe P."/>
            <person name="Stefanova K."/>
            <person name="Durmic Z."/>
            <person name="Nichols P."/>
            <person name="Revell C."/>
            <person name="Isobe S.N."/>
            <person name="Edwards D."/>
            <person name="Erskine W."/>
        </authorList>
    </citation>
    <scope>NUCLEOTIDE SEQUENCE [LARGE SCALE GENOMIC DNA]</scope>
    <source>
        <strain evidence="3">cv. Daliak</strain>
    </source>
</reference>
<dbReference type="Gene3D" id="3.30.110.20">
    <property type="entry name" value="Alba-like domain"/>
    <property type="match status" value="1"/>
</dbReference>
<dbReference type="PIRSF" id="PIRSF030333">
    <property type="entry name" value="UCP030333_Alba"/>
    <property type="match status" value="1"/>
</dbReference>
<dbReference type="PANTHER" id="PTHR31947">
    <property type="entry name" value="DNA/RNA-BINDING PROTEIN ALBA 3"/>
    <property type="match status" value="1"/>
</dbReference>
<dbReference type="GO" id="GO:0003723">
    <property type="term" value="F:RNA binding"/>
    <property type="evidence" value="ECO:0007669"/>
    <property type="project" value="TreeGrafter"/>
</dbReference>
<dbReference type="EMBL" id="DF973190">
    <property type="protein sequence ID" value="GAU18894.1"/>
    <property type="molecule type" value="Genomic_DNA"/>
</dbReference>
<organism evidence="2 3">
    <name type="scientific">Trifolium subterraneum</name>
    <name type="common">Subterranean clover</name>
    <dbReference type="NCBI Taxonomy" id="3900"/>
    <lineage>
        <taxon>Eukaryota</taxon>
        <taxon>Viridiplantae</taxon>
        <taxon>Streptophyta</taxon>
        <taxon>Embryophyta</taxon>
        <taxon>Tracheophyta</taxon>
        <taxon>Spermatophyta</taxon>
        <taxon>Magnoliopsida</taxon>
        <taxon>eudicotyledons</taxon>
        <taxon>Gunneridae</taxon>
        <taxon>Pentapetalae</taxon>
        <taxon>rosids</taxon>
        <taxon>fabids</taxon>
        <taxon>Fabales</taxon>
        <taxon>Fabaceae</taxon>
        <taxon>Papilionoideae</taxon>
        <taxon>50 kb inversion clade</taxon>
        <taxon>NPAAA clade</taxon>
        <taxon>Hologalegina</taxon>
        <taxon>IRL clade</taxon>
        <taxon>Trifolieae</taxon>
        <taxon>Trifolium</taxon>
    </lineage>
</organism>
<dbReference type="OrthoDB" id="1699369at2759"/>
<dbReference type="InterPro" id="IPR014560">
    <property type="entry name" value="UCP030333_Alba"/>
</dbReference>
<keyword evidence="3" id="KW-1185">Reference proteome</keyword>
<sequence>MEAILVLTNAGEMKNVVTKINGGDLEKEKKFFRIQVSKSKKPLFFYLNLAKKHLKMDHDVELCALGTAIPTVIIITEILKRDGWGIEKSIMASTIDAREDKEGRRIPPKAKLDILLGKAKSGDQSTEASTSTEE</sequence>
<evidence type="ECO:0000313" key="3">
    <source>
        <dbReference type="Proteomes" id="UP000242715"/>
    </source>
</evidence>
<dbReference type="Pfam" id="PF01918">
    <property type="entry name" value="Alba"/>
    <property type="match status" value="1"/>
</dbReference>
<feature type="domain" description="DNA/RNA-binding protein Alba-like" evidence="1">
    <location>
        <begin position="34"/>
        <end position="83"/>
    </location>
</feature>
<proteinExistence type="predicted"/>